<dbReference type="GO" id="GO:0048490">
    <property type="term" value="P:anterograde synaptic vesicle transport"/>
    <property type="evidence" value="ECO:0007669"/>
    <property type="project" value="TreeGrafter"/>
</dbReference>
<dbReference type="GO" id="GO:0031175">
    <property type="term" value="P:neuron projection development"/>
    <property type="evidence" value="ECO:0007669"/>
    <property type="project" value="TreeGrafter"/>
</dbReference>
<evidence type="ECO:0000256" key="3">
    <source>
        <dbReference type="ARBA" id="ARBA00004240"/>
    </source>
</evidence>
<evidence type="ECO:0000256" key="1">
    <source>
        <dbReference type="ARBA" id="ARBA00004123"/>
    </source>
</evidence>
<dbReference type="GO" id="GO:0005886">
    <property type="term" value="C:plasma membrane"/>
    <property type="evidence" value="ECO:0007669"/>
    <property type="project" value="TreeGrafter"/>
</dbReference>
<evidence type="ECO:0000256" key="2">
    <source>
        <dbReference type="ARBA" id="ARBA00004125"/>
    </source>
</evidence>
<dbReference type="Proteomes" id="UP000010556">
    <property type="component" value="Unassembled WGS sequence"/>
</dbReference>
<feature type="region of interest" description="Disordered" evidence="16">
    <location>
        <begin position="145"/>
        <end position="167"/>
    </location>
</feature>
<dbReference type="GO" id="GO:0033162">
    <property type="term" value="C:melanosome membrane"/>
    <property type="evidence" value="ECO:0007669"/>
    <property type="project" value="UniProtKB-SubCell"/>
</dbReference>
<evidence type="ECO:0000256" key="8">
    <source>
        <dbReference type="ARBA" id="ARBA00023018"/>
    </source>
</evidence>
<dbReference type="AlphaFoldDB" id="L5LI17"/>
<proteinExistence type="inferred from homology"/>
<dbReference type="PANTHER" id="PTHR16294:SF5">
    <property type="entry name" value="DYSBINDIN"/>
    <property type="match status" value="1"/>
</dbReference>
<keyword evidence="9" id="KW-0175">Coiled coil</keyword>
<dbReference type="GO" id="GO:2000300">
    <property type="term" value="P:regulation of synaptic vesicle exocytosis"/>
    <property type="evidence" value="ECO:0007669"/>
    <property type="project" value="TreeGrafter"/>
</dbReference>
<keyword evidence="6" id="KW-0967">Endosome</keyword>
<evidence type="ECO:0000256" key="6">
    <source>
        <dbReference type="ARBA" id="ARBA00022753"/>
    </source>
</evidence>
<evidence type="ECO:0000256" key="4">
    <source>
        <dbReference type="ARBA" id="ARBA00008686"/>
    </source>
</evidence>
<dbReference type="GO" id="GO:0005783">
    <property type="term" value="C:endoplasmic reticulum"/>
    <property type="evidence" value="ECO:0007669"/>
    <property type="project" value="UniProtKB-SubCell"/>
</dbReference>
<keyword evidence="5" id="KW-0963">Cytoplasm</keyword>
<comment type="subcellular location">
    <subcellularLocation>
        <location evidence="15">Cytoplasmic vesicle</location>
        <location evidence="15">Secretory vesicle</location>
        <location evidence="15">Synaptic vesicle membrane</location>
        <topology evidence="15">Peripheral membrane protein</topology>
        <orientation evidence="15">Cytoplasmic side</orientation>
    </subcellularLocation>
    <subcellularLocation>
        <location evidence="3">Endoplasmic reticulum</location>
    </subcellularLocation>
    <subcellularLocation>
        <location evidence="2">Endosome membrane</location>
        <topology evidence="2">Peripheral membrane protein</topology>
        <orientation evidence="2">Cytoplasmic side</orientation>
    </subcellularLocation>
    <subcellularLocation>
        <location evidence="14">Melanosome membrane</location>
        <topology evidence="14">Peripheral membrane protein</topology>
        <orientation evidence="14">Cytoplasmic side</orientation>
    </subcellularLocation>
    <subcellularLocation>
        <location evidence="1">Nucleus</location>
    </subcellularLocation>
    <subcellularLocation>
        <location evidence="13">Postsynaptic density</location>
    </subcellularLocation>
</comment>
<evidence type="ECO:0000256" key="9">
    <source>
        <dbReference type="ARBA" id="ARBA00023054"/>
    </source>
</evidence>
<sequence>MAPTDQGLGQGGAYNQGIKPGTFWYEDTWAALHRRAKECASAGEEFDWETGSSVACYDVLTTRGAVQNMAGNQWQQWGVLHGWQGKEELVDSEVVMLSAHWEKKKTSLIELQEQLQQLPGLIADLESMTANLRRKYFDAKFVGAPSHGAKTEGEPEPRRRKAAPAGALKTEDGRRLWLERGPGSRVPEENRCWQPGLLHESLRATGLYYIYKSLNVYPTVRPVAMMHTDHQEADAQHRSCDDVHWPYKKKWHCRPGADKPTLCLPHMGHRTHHQPGATAHQIAANAAKTPWHKMQPATQPSLGMVGC</sequence>
<dbReference type="PANTHER" id="PTHR16294">
    <property type="entry name" value="DYSTROBREVIN BINDING PROTEIN 1 DYSBINDIN"/>
    <property type="match status" value="1"/>
</dbReference>
<keyword evidence="7" id="KW-0256">Endoplasmic reticulum</keyword>
<dbReference type="GO" id="GO:1904115">
    <property type="term" value="C:axon cytoplasm"/>
    <property type="evidence" value="ECO:0007669"/>
    <property type="project" value="GOC"/>
</dbReference>
<name>L5LI17_MYODS</name>
<dbReference type="GO" id="GO:0060155">
    <property type="term" value="P:platelet dense granule organization"/>
    <property type="evidence" value="ECO:0007669"/>
    <property type="project" value="TreeGrafter"/>
</dbReference>
<evidence type="ECO:0000256" key="7">
    <source>
        <dbReference type="ARBA" id="ARBA00022824"/>
    </source>
</evidence>
<evidence type="ECO:0000256" key="5">
    <source>
        <dbReference type="ARBA" id="ARBA00022490"/>
    </source>
</evidence>
<dbReference type="GO" id="GO:0005634">
    <property type="term" value="C:nucleus"/>
    <property type="evidence" value="ECO:0007669"/>
    <property type="project" value="UniProtKB-SubCell"/>
</dbReference>
<protein>
    <submittedName>
        <fullName evidence="17">Dysbindin</fullName>
    </submittedName>
</protein>
<evidence type="ECO:0000256" key="14">
    <source>
        <dbReference type="ARBA" id="ARBA00037798"/>
    </source>
</evidence>
<dbReference type="GO" id="GO:0030672">
    <property type="term" value="C:synaptic vesicle membrane"/>
    <property type="evidence" value="ECO:0007669"/>
    <property type="project" value="UniProtKB-SubCell"/>
</dbReference>
<organism evidence="17 18">
    <name type="scientific">Myotis davidii</name>
    <name type="common">David's myotis</name>
    <dbReference type="NCBI Taxonomy" id="225400"/>
    <lineage>
        <taxon>Eukaryota</taxon>
        <taxon>Metazoa</taxon>
        <taxon>Chordata</taxon>
        <taxon>Craniata</taxon>
        <taxon>Vertebrata</taxon>
        <taxon>Euteleostomi</taxon>
        <taxon>Mammalia</taxon>
        <taxon>Eutheria</taxon>
        <taxon>Laurasiatheria</taxon>
        <taxon>Chiroptera</taxon>
        <taxon>Yangochiroptera</taxon>
        <taxon>Vespertilionidae</taxon>
        <taxon>Myotis</taxon>
    </lineage>
</organism>
<evidence type="ECO:0000256" key="16">
    <source>
        <dbReference type="SAM" id="MobiDB-lite"/>
    </source>
</evidence>
<evidence type="ECO:0000313" key="18">
    <source>
        <dbReference type="Proteomes" id="UP000010556"/>
    </source>
</evidence>
<evidence type="ECO:0000256" key="15">
    <source>
        <dbReference type="ARBA" id="ARBA00037838"/>
    </source>
</evidence>
<evidence type="ECO:0000256" key="12">
    <source>
        <dbReference type="ARBA" id="ARBA00023329"/>
    </source>
</evidence>
<evidence type="ECO:0000256" key="11">
    <source>
        <dbReference type="ARBA" id="ARBA00023242"/>
    </source>
</evidence>
<keyword evidence="11" id="KW-0539">Nucleus</keyword>
<accession>L5LI17</accession>
<keyword evidence="12" id="KW-0968">Cytoplasmic vesicle</keyword>
<dbReference type="GO" id="GO:0010008">
    <property type="term" value="C:endosome membrane"/>
    <property type="evidence" value="ECO:0007669"/>
    <property type="project" value="UniProtKB-SubCell"/>
</dbReference>
<reference evidence="18" key="1">
    <citation type="journal article" date="2013" name="Science">
        <title>Comparative analysis of bat genomes provides insight into the evolution of flight and immunity.</title>
        <authorList>
            <person name="Zhang G."/>
            <person name="Cowled C."/>
            <person name="Shi Z."/>
            <person name="Huang Z."/>
            <person name="Bishop-Lilly K.A."/>
            <person name="Fang X."/>
            <person name="Wynne J.W."/>
            <person name="Xiong Z."/>
            <person name="Baker M.L."/>
            <person name="Zhao W."/>
            <person name="Tachedjian M."/>
            <person name="Zhu Y."/>
            <person name="Zhou P."/>
            <person name="Jiang X."/>
            <person name="Ng J."/>
            <person name="Yang L."/>
            <person name="Wu L."/>
            <person name="Xiao J."/>
            <person name="Feng Y."/>
            <person name="Chen Y."/>
            <person name="Sun X."/>
            <person name="Zhang Y."/>
            <person name="Marsh G.A."/>
            <person name="Crameri G."/>
            <person name="Broder C.C."/>
            <person name="Frey K.G."/>
            <person name="Wang L.F."/>
            <person name="Wang J."/>
        </authorList>
    </citation>
    <scope>NUCLEOTIDE SEQUENCE [LARGE SCALE GENOMIC DNA]</scope>
</reference>
<keyword evidence="10" id="KW-0472">Membrane</keyword>
<dbReference type="GO" id="GO:0014069">
    <property type="term" value="C:postsynaptic density"/>
    <property type="evidence" value="ECO:0007669"/>
    <property type="project" value="UniProtKB-SubCell"/>
</dbReference>
<evidence type="ECO:0000313" key="17">
    <source>
        <dbReference type="EMBL" id="ELK25650.1"/>
    </source>
</evidence>
<evidence type="ECO:0000256" key="13">
    <source>
        <dbReference type="ARBA" id="ARBA00034105"/>
    </source>
</evidence>
<comment type="similarity">
    <text evidence="4">Belongs to the dysbindin family.</text>
</comment>
<keyword evidence="18" id="KW-1185">Reference proteome</keyword>
<dbReference type="EMBL" id="KB111731">
    <property type="protein sequence ID" value="ELK25650.1"/>
    <property type="molecule type" value="Genomic_DNA"/>
</dbReference>
<evidence type="ECO:0000256" key="10">
    <source>
        <dbReference type="ARBA" id="ARBA00023136"/>
    </source>
</evidence>
<keyword evidence="8" id="KW-0770">Synapse</keyword>
<dbReference type="GO" id="GO:0031083">
    <property type="term" value="C:BLOC-1 complex"/>
    <property type="evidence" value="ECO:0007669"/>
    <property type="project" value="TreeGrafter"/>
</dbReference>
<dbReference type="InterPro" id="IPR007531">
    <property type="entry name" value="Dysbindin"/>
</dbReference>
<gene>
    <name evidence="17" type="ORF">MDA_GLEAN10017695</name>
</gene>